<dbReference type="AlphaFoldDB" id="A0AAD6UWC3"/>
<dbReference type="EMBL" id="JARJCW010000086">
    <property type="protein sequence ID" value="KAJ7196023.1"/>
    <property type="molecule type" value="Genomic_DNA"/>
</dbReference>
<proteinExistence type="predicted"/>
<sequence length="216" mass="23968">MTTLTQDDATIAYRQRIDRYFYMTAIAMYSLQKRATSAVAALVLVGIVLGTWSVLKATPSSCYTPPSDFRLLRAAGFWGGLLATDIIFLGLTMYRGYSQFCDGFGLPVGSLWRVLVRDGIIYYMLSRGCTRYFPDCQYPLFSIICSANLSNIGVYYVFGDIDVNGGQATFTVALSVIMVCRLTLNLHETAYRPDGLMALVPEIIQIPPHSTEQEGD</sequence>
<feature type="transmembrane region" description="Helical" evidence="1">
    <location>
        <begin position="75"/>
        <end position="94"/>
    </location>
</feature>
<dbReference type="Proteomes" id="UP001219525">
    <property type="component" value="Unassembled WGS sequence"/>
</dbReference>
<evidence type="ECO:0000313" key="2">
    <source>
        <dbReference type="EMBL" id="KAJ7196023.1"/>
    </source>
</evidence>
<keyword evidence="1" id="KW-0812">Transmembrane</keyword>
<keyword evidence="3" id="KW-1185">Reference proteome</keyword>
<name>A0AAD6UWC3_9AGAR</name>
<evidence type="ECO:0000313" key="3">
    <source>
        <dbReference type="Proteomes" id="UP001219525"/>
    </source>
</evidence>
<reference evidence="2" key="1">
    <citation type="submission" date="2023-03" db="EMBL/GenBank/DDBJ databases">
        <title>Massive genome expansion in bonnet fungi (Mycena s.s.) driven by repeated elements and novel gene families across ecological guilds.</title>
        <authorList>
            <consortium name="Lawrence Berkeley National Laboratory"/>
            <person name="Harder C.B."/>
            <person name="Miyauchi S."/>
            <person name="Viragh M."/>
            <person name="Kuo A."/>
            <person name="Thoen E."/>
            <person name="Andreopoulos B."/>
            <person name="Lu D."/>
            <person name="Skrede I."/>
            <person name="Drula E."/>
            <person name="Henrissat B."/>
            <person name="Morin E."/>
            <person name="Kohler A."/>
            <person name="Barry K."/>
            <person name="LaButti K."/>
            <person name="Morin E."/>
            <person name="Salamov A."/>
            <person name="Lipzen A."/>
            <person name="Mereny Z."/>
            <person name="Hegedus B."/>
            <person name="Baldrian P."/>
            <person name="Stursova M."/>
            <person name="Weitz H."/>
            <person name="Taylor A."/>
            <person name="Grigoriev I.V."/>
            <person name="Nagy L.G."/>
            <person name="Martin F."/>
            <person name="Kauserud H."/>
        </authorList>
    </citation>
    <scope>NUCLEOTIDE SEQUENCE</scope>
    <source>
        <strain evidence="2">9144</strain>
    </source>
</reference>
<gene>
    <name evidence="2" type="ORF">GGX14DRAFT_575120</name>
</gene>
<comment type="caution">
    <text evidence="2">The sequence shown here is derived from an EMBL/GenBank/DDBJ whole genome shotgun (WGS) entry which is preliminary data.</text>
</comment>
<feature type="transmembrane region" description="Helical" evidence="1">
    <location>
        <begin position="35"/>
        <end position="55"/>
    </location>
</feature>
<keyword evidence="1" id="KW-1133">Transmembrane helix</keyword>
<evidence type="ECO:0000256" key="1">
    <source>
        <dbReference type="SAM" id="Phobius"/>
    </source>
</evidence>
<accession>A0AAD6UWC3</accession>
<protein>
    <submittedName>
        <fullName evidence="2">Uncharacterized protein</fullName>
    </submittedName>
</protein>
<organism evidence="2 3">
    <name type="scientific">Mycena pura</name>
    <dbReference type="NCBI Taxonomy" id="153505"/>
    <lineage>
        <taxon>Eukaryota</taxon>
        <taxon>Fungi</taxon>
        <taxon>Dikarya</taxon>
        <taxon>Basidiomycota</taxon>
        <taxon>Agaricomycotina</taxon>
        <taxon>Agaricomycetes</taxon>
        <taxon>Agaricomycetidae</taxon>
        <taxon>Agaricales</taxon>
        <taxon>Marasmiineae</taxon>
        <taxon>Mycenaceae</taxon>
        <taxon>Mycena</taxon>
    </lineage>
</organism>
<keyword evidence="1" id="KW-0472">Membrane</keyword>